<dbReference type="EMBL" id="VSRR010001877">
    <property type="protein sequence ID" value="MPC28235.1"/>
    <property type="molecule type" value="Genomic_DNA"/>
</dbReference>
<comment type="caution">
    <text evidence="1">The sequence shown here is derived from an EMBL/GenBank/DDBJ whole genome shotgun (WGS) entry which is preliminary data.</text>
</comment>
<reference evidence="1 2" key="1">
    <citation type="submission" date="2019-05" db="EMBL/GenBank/DDBJ databases">
        <title>Another draft genome of Portunus trituberculatus and its Hox gene families provides insights of decapod evolution.</title>
        <authorList>
            <person name="Jeong J.-H."/>
            <person name="Song I."/>
            <person name="Kim S."/>
            <person name="Choi T."/>
            <person name="Kim D."/>
            <person name="Ryu S."/>
            <person name="Kim W."/>
        </authorList>
    </citation>
    <scope>NUCLEOTIDE SEQUENCE [LARGE SCALE GENOMIC DNA]</scope>
    <source>
        <tissue evidence="1">Muscle</tissue>
    </source>
</reference>
<keyword evidence="2" id="KW-1185">Reference proteome</keyword>
<accession>A0A5B7E4D5</accession>
<gene>
    <name evidence="1" type="ORF">E2C01_021433</name>
</gene>
<name>A0A5B7E4D5_PORTR</name>
<proteinExistence type="predicted"/>
<organism evidence="1 2">
    <name type="scientific">Portunus trituberculatus</name>
    <name type="common">Swimming crab</name>
    <name type="synonym">Neptunus trituberculatus</name>
    <dbReference type="NCBI Taxonomy" id="210409"/>
    <lineage>
        <taxon>Eukaryota</taxon>
        <taxon>Metazoa</taxon>
        <taxon>Ecdysozoa</taxon>
        <taxon>Arthropoda</taxon>
        <taxon>Crustacea</taxon>
        <taxon>Multicrustacea</taxon>
        <taxon>Malacostraca</taxon>
        <taxon>Eumalacostraca</taxon>
        <taxon>Eucarida</taxon>
        <taxon>Decapoda</taxon>
        <taxon>Pleocyemata</taxon>
        <taxon>Brachyura</taxon>
        <taxon>Eubrachyura</taxon>
        <taxon>Portunoidea</taxon>
        <taxon>Portunidae</taxon>
        <taxon>Portuninae</taxon>
        <taxon>Portunus</taxon>
    </lineage>
</organism>
<protein>
    <submittedName>
        <fullName evidence="1">Uncharacterized protein</fullName>
    </submittedName>
</protein>
<dbReference type="AlphaFoldDB" id="A0A5B7E4D5"/>
<sequence length="96" mass="10634">MSQVPPPPGPNLRGNHGIKFLGCGLHCGTSRGVMASTPAHDRWMRMVRWMYTGHAPLEMDAPLYRLHSTRAINYHVCPSSAYQGTAERGADDKETK</sequence>
<evidence type="ECO:0000313" key="2">
    <source>
        <dbReference type="Proteomes" id="UP000324222"/>
    </source>
</evidence>
<evidence type="ECO:0000313" key="1">
    <source>
        <dbReference type="EMBL" id="MPC28235.1"/>
    </source>
</evidence>
<dbReference type="Proteomes" id="UP000324222">
    <property type="component" value="Unassembled WGS sequence"/>
</dbReference>